<proteinExistence type="predicted"/>
<organism evidence="1 2">
    <name type="scientific">Argiope bruennichi</name>
    <name type="common">Wasp spider</name>
    <name type="synonym">Aranea bruennichi</name>
    <dbReference type="NCBI Taxonomy" id="94029"/>
    <lineage>
        <taxon>Eukaryota</taxon>
        <taxon>Metazoa</taxon>
        <taxon>Ecdysozoa</taxon>
        <taxon>Arthropoda</taxon>
        <taxon>Chelicerata</taxon>
        <taxon>Arachnida</taxon>
        <taxon>Araneae</taxon>
        <taxon>Araneomorphae</taxon>
        <taxon>Entelegynae</taxon>
        <taxon>Araneoidea</taxon>
        <taxon>Araneidae</taxon>
        <taxon>Argiope</taxon>
    </lineage>
</organism>
<reference evidence="1" key="1">
    <citation type="journal article" date="2020" name="bioRxiv">
        <title>Chromosome-level reference genome of the European wasp spider Argiope bruennichi: a resource for studies on range expansion and evolutionary adaptation.</title>
        <authorList>
            <person name="Sheffer M.M."/>
            <person name="Hoppe A."/>
            <person name="Krehenwinkel H."/>
            <person name="Uhl G."/>
            <person name="Kuss A.W."/>
            <person name="Jensen L."/>
            <person name="Jensen C."/>
            <person name="Gillespie R.G."/>
            <person name="Hoff K.J."/>
            <person name="Prost S."/>
        </authorList>
    </citation>
    <scope>NUCLEOTIDE SEQUENCE</scope>
</reference>
<gene>
    <name evidence="1" type="ORF">HNY73_012747</name>
</gene>
<dbReference type="Proteomes" id="UP000807504">
    <property type="component" value="Unassembled WGS sequence"/>
</dbReference>
<name>A0A8T0EVX3_ARGBR</name>
<protein>
    <submittedName>
        <fullName evidence="1">Uncharacterized protein</fullName>
    </submittedName>
</protein>
<sequence length="117" mass="13643">MSTNSTESEMSIPLNDAVLNKRAKESLLLIPPKLREGVLERVKRVDIQIEEWIECHEKGGKYSYYPKCAFFWRSEGTIDRIKTAQGIVHSENIDIIARFRMACMYCLSECVQTLWRQ</sequence>
<reference evidence="1" key="2">
    <citation type="submission" date="2020-06" db="EMBL/GenBank/DDBJ databases">
        <authorList>
            <person name="Sheffer M."/>
        </authorList>
    </citation>
    <scope>NUCLEOTIDE SEQUENCE</scope>
</reference>
<dbReference type="EMBL" id="JABXBU010001863">
    <property type="protein sequence ID" value="KAF8782465.1"/>
    <property type="molecule type" value="Genomic_DNA"/>
</dbReference>
<comment type="caution">
    <text evidence="1">The sequence shown here is derived from an EMBL/GenBank/DDBJ whole genome shotgun (WGS) entry which is preliminary data.</text>
</comment>
<accession>A0A8T0EVX3</accession>
<evidence type="ECO:0000313" key="1">
    <source>
        <dbReference type="EMBL" id="KAF8782465.1"/>
    </source>
</evidence>
<keyword evidence="2" id="KW-1185">Reference proteome</keyword>
<evidence type="ECO:0000313" key="2">
    <source>
        <dbReference type="Proteomes" id="UP000807504"/>
    </source>
</evidence>
<dbReference type="AlphaFoldDB" id="A0A8T0EVX3"/>